<dbReference type="InterPro" id="IPR021745">
    <property type="entry name" value="CbiG_mid"/>
</dbReference>
<sequence>MKNIKINTEDFKVHKVEKKENKMKISVINVTKLGNHIAYKIKKNIDVDLYLKYGREELEDKVDNLRYKDLYYSAGDNLNFQATTLEKEDSSLLNKHSYSKKEDLNSAYKKNCFKNEDFNFKEIVKKSFQFYDAIIFISSTGIAVRAISPFIQSKDKDPAVIVIDSTGKYVISLLSGHLGGANELTEKIAKIIGAEPVITTATDNLNIKAPDIIAKENDLVIENLKKAKDIAALLVNGEKVAFIDEEDLVNFPKGYINNIKDAKGLVFVTNKLHIEEDFFYKNKQLLSQNPSKHKEKKGTVKETLISNYIEKEAKTSVKELSMLENTHNQKGINLTSKDVQVQIKHEELQKKCILKLIRKNIVLGIGCRKNYDDITMKENVIKVLKEENIDFKSINSIVSVEIKKDETAIKELSKFLRCPFITYSLEEIKKVEHKFKGSEFVRKTIGVGSVCEPSIELKGGKIIKEKQKLNGMTLAIGKL</sequence>
<dbReference type="InterPro" id="IPR052553">
    <property type="entry name" value="CbiG_hydrolase"/>
</dbReference>
<dbReference type="PANTHER" id="PTHR37477">
    <property type="entry name" value="COBALT-PRECORRIN-5A HYDROLASE"/>
    <property type="match status" value="1"/>
</dbReference>
<dbReference type="InterPro" id="IPR038029">
    <property type="entry name" value="GbiG_N_sf"/>
</dbReference>
<dbReference type="GO" id="GO:0043779">
    <property type="term" value="F:cobalt-precorrin-5A acetaldehyde-lyase activity"/>
    <property type="evidence" value="ECO:0007669"/>
    <property type="project" value="UniProtKB-EC"/>
</dbReference>
<dbReference type="Gene3D" id="3.30.420.180">
    <property type="entry name" value="CobE/GbiG C-terminal domain"/>
    <property type="match status" value="1"/>
</dbReference>
<feature type="domain" description="Cobalamin synthesis G N-terminal" evidence="2">
    <location>
        <begin position="123"/>
        <end position="203"/>
    </location>
</feature>
<keyword evidence="4" id="KW-0378">Hydrolase</keyword>
<dbReference type="InterPro" id="IPR036518">
    <property type="entry name" value="CobE/GbiG_C_sf"/>
</dbReference>
<dbReference type="GeneID" id="92937696"/>
<evidence type="ECO:0000259" key="3">
    <source>
        <dbReference type="Pfam" id="PF11761"/>
    </source>
</evidence>
<protein>
    <submittedName>
        <fullName evidence="4">Cobalt-precorrin 5A hydrolase CbiG</fullName>
        <ecNumber evidence="4">3.7.1.12</ecNumber>
    </submittedName>
</protein>
<evidence type="ECO:0000313" key="5">
    <source>
        <dbReference type="Proteomes" id="UP000033052"/>
    </source>
</evidence>
<evidence type="ECO:0000259" key="2">
    <source>
        <dbReference type="Pfam" id="PF11760"/>
    </source>
</evidence>
<feature type="domain" description="CobE/GbiG C-terminal" evidence="1">
    <location>
        <begin position="361"/>
        <end position="476"/>
    </location>
</feature>
<dbReference type="GO" id="GO:0009236">
    <property type="term" value="P:cobalamin biosynthetic process"/>
    <property type="evidence" value="ECO:0007669"/>
    <property type="project" value="InterPro"/>
</dbReference>
<dbReference type="KEGG" id="cld:CLSPO_c09460"/>
<evidence type="ECO:0000259" key="1">
    <source>
        <dbReference type="Pfam" id="PF01890"/>
    </source>
</evidence>
<evidence type="ECO:0000313" key="4">
    <source>
        <dbReference type="EMBL" id="AKC61666.1"/>
    </source>
</evidence>
<name>A0A7U4JM24_CLOSG</name>
<dbReference type="InterPro" id="IPR021744">
    <property type="entry name" value="CbiG_N"/>
</dbReference>
<organism evidence="4 5">
    <name type="scientific">Clostridium sporogenes</name>
    <dbReference type="NCBI Taxonomy" id="1509"/>
    <lineage>
        <taxon>Bacteria</taxon>
        <taxon>Bacillati</taxon>
        <taxon>Bacillota</taxon>
        <taxon>Clostridia</taxon>
        <taxon>Eubacteriales</taxon>
        <taxon>Clostridiaceae</taxon>
        <taxon>Clostridium</taxon>
    </lineage>
</organism>
<accession>A0A7U4JM24</accession>
<dbReference type="Proteomes" id="UP000033052">
    <property type="component" value="Chromosome"/>
</dbReference>
<gene>
    <name evidence="4" type="primary">cbiG</name>
    <name evidence="4" type="ORF">CLSPO_c09460</name>
</gene>
<dbReference type="Pfam" id="PF01890">
    <property type="entry name" value="CbiG_C"/>
    <property type="match status" value="1"/>
</dbReference>
<dbReference type="SUPFAM" id="SSF159672">
    <property type="entry name" value="CbiG N-terminal domain-like"/>
    <property type="match status" value="1"/>
</dbReference>
<dbReference type="Gene3D" id="3.40.50.11220">
    <property type="match status" value="1"/>
</dbReference>
<dbReference type="EMBL" id="CP009225">
    <property type="protein sequence ID" value="AKC61666.1"/>
    <property type="molecule type" value="Genomic_DNA"/>
</dbReference>
<dbReference type="EC" id="3.7.1.12" evidence="4"/>
<dbReference type="RefSeq" id="WP_003492517.1">
    <property type="nucleotide sequence ID" value="NZ_CP009225.1"/>
</dbReference>
<dbReference type="SUPFAM" id="SSF159664">
    <property type="entry name" value="CobE/GbiG C-terminal domain-like"/>
    <property type="match status" value="1"/>
</dbReference>
<dbReference type="AlphaFoldDB" id="A0A7U4JM24"/>
<reference evidence="4 5" key="1">
    <citation type="journal article" date="2015" name="PLoS ONE">
        <title>A universal mariner transposon system for forward genetic studies in the genus clostridium.</title>
        <authorList>
            <person name="Zhang Y."/>
            <person name="Grosse-Honebrink A."/>
            <person name="Minton N.P."/>
        </authorList>
    </citation>
    <scope>NUCLEOTIDE SEQUENCE [LARGE SCALE GENOMIC DNA]</scope>
    <source>
        <strain evidence="4 5">NCIMB 10696</strain>
    </source>
</reference>
<dbReference type="InterPro" id="IPR002750">
    <property type="entry name" value="CobE/GbiG_C"/>
</dbReference>
<dbReference type="Pfam" id="PF11761">
    <property type="entry name" value="CbiG_mid"/>
    <property type="match status" value="1"/>
</dbReference>
<dbReference type="PANTHER" id="PTHR37477:SF1">
    <property type="entry name" value="COBALT-PRECORRIN-5A HYDROLASE"/>
    <property type="match status" value="1"/>
</dbReference>
<proteinExistence type="predicted"/>
<dbReference type="Pfam" id="PF11760">
    <property type="entry name" value="CbiG_N"/>
    <property type="match status" value="1"/>
</dbReference>
<feature type="domain" description="Cobalamin biosynthesis central region" evidence="3">
    <location>
        <begin position="209"/>
        <end position="272"/>
    </location>
</feature>